<evidence type="ECO:0000313" key="2">
    <source>
        <dbReference type="EMBL" id="CAD9814247.1"/>
    </source>
</evidence>
<dbReference type="AlphaFoldDB" id="A0A7S2UDJ5"/>
<gene>
    <name evidence="2" type="ORF">ASEP1449_LOCUS6072</name>
</gene>
<proteinExistence type="predicted"/>
<organism evidence="2">
    <name type="scientific">Attheya septentrionalis</name>
    <dbReference type="NCBI Taxonomy" id="420275"/>
    <lineage>
        <taxon>Eukaryota</taxon>
        <taxon>Sar</taxon>
        <taxon>Stramenopiles</taxon>
        <taxon>Ochrophyta</taxon>
        <taxon>Bacillariophyta</taxon>
        <taxon>Coscinodiscophyceae</taxon>
        <taxon>Chaetocerotophycidae</taxon>
        <taxon>Chaetocerotales</taxon>
        <taxon>Attheyaceae</taxon>
        <taxon>Attheya</taxon>
    </lineage>
</organism>
<feature type="signal peptide" evidence="1">
    <location>
        <begin position="1"/>
        <end position="31"/>
    </location>
</feature>
<name>A0A7S2UDJ5_9STRA</name>
<accession>A0A7S2UDJ5</accession>
<reference evidence="2" key="1">
    <citation type="submission" date="2021-01" db="EMBL/GenBank/DDBJ databases">
        <authorList>
            <person name="Corre E."/>
            <person name="Pelletier E."/>
            <person name="Niang G."/>
            <person name="Scheremetjew M."/>
            <person name="Finn R."/>
            <person name="Kale V."/>
            <person name="Holt S."/>
            <person name="Cochrane G."/>
            <person name="Meng A."/>
            <person name="Brown T."/>
            <person name="Cohen L."/>
        </authorList>
    </citation>
    <scope>NUCLEOTIDE SEQUENCE</scope>
    <source>
        <strain evidence="2">CCMP2084</strain>
    </source>
</reference>
<dbReference type="EMBL" id="HBHQ01008996">
    <property type="protein sequence ID" value="CAD9814247.1"/>
    <property type="molecule type" value="Transcribed_RNA"/>
</dbReference>
<feature type="chain" id="PRO_5030767846" evidence="1">
    <location>
        <begin position="32"/>
        <end position="272"/>
    </location>
</feature>
<protein>
    <submittedName>
        <fullName evidence="2">Uncharacterized protein</fullName>
    </submittedName>
</protein>
<keyword evidence="1" id="KW-0732">Signal</keyword>
<evidence type="ECO:0000256" key="1">
    <source>
        <dbReference type="SAM" id="SignalP"/>
    </source>
</evidence>
<sequence>MLGVQSSHFLMAIPLCMFCSLLLKSPLEVDAFMTPSHSLLIRRSSGCSFKHLETNDRKTFINLASSTKREEEDGSFPTLSQSLLTSATAAFLMTSVLLSTPVNAVAASFDPSLFNGDYEDPFHPLCERHIDVSADKKSFHYSGTGVGPTSETSILRGCSAEEQEKYGSRKGAFDGAILGEDGNKISAGDGIHEGVWEPAGTILDDKLTGIDRDGIRWNDGNKWVKTSPASNGMDSMGENAGKAFFLAYVGFSLLAGFKELAKRFQKWNENRT</sequence>